<feature type="active site" description="Proton donor/acceptor" evidence="5">
    <location>
        <position position="319"/>
    </location>
</feature>
<keyword evidence="2 7" id="KW-0479">Metal-binding</keyword>
<evidence type="ECO:0000256" key="4">
    <source>
        <dbReference type="ARBA" id="ARBA00023277"/>
    </source>
</evidence>
<dbReference type="InterPro" id="IPR006680">
    <property type="entry name" value="Amidohydro-rel"/>
</dbReference>
<keyword evidence="3" id="KW-0378">Hydrolase</keyword>
<dbReference type="RefSeq" id="WP_196398219.1">
    <property type="nucleotide sequence ID" value="NZ_JADNYM010000027.1"/>
</dbReference>
<dbReference type="InterPro" id="IPR011059">
    <property type="entry name" value="Metal-dep_hydrolase_composite"/>
</dbReference>
<evidence type="ECO:0000256" key="3">
    <source>
        <dbReference type="ARBA" id="ARBA00022801"/>
    </source>
</evidence>
<protein>
    <submittedName>
        <fullName evidence="9">Amidohydrolase family protein</fullName>
    </submittedName>
</protein>
<comment type="cofactor">
    <cofactor evidence="7">
        <name>a divalent metal cation</name>
        <dbReference type="ChEBI" id="CHEBI:60240"/>
    </cofactor>
    <text evidence="7">Binds 1 divalent metal cation per subunit.</text>
</comment>
<feature type="binding site" evidence="6">
    <location>
        <position position="168"/>
    </location>
    <ligand>
        <name>substrate</name>
    </ligand>
</feature>
<dbReference type="Proteomes" id="UP000655366">
    <property type="component" value="Unassembled WGS sequence"/>
</dbReference>
<feature type="binding site" evidence="6">
    <location>
        <begin position="261"/>
        <end position="262"/>
    </location>
    <ligand>
        <name>substrate</name>
    </ligand>
</feature>
<evidence type="ECO:0000256" key="5">
    <source>
        <dbReference type="PIRSR" id="PIRSR038994-1"/>
    </source>
</evidence>
<dbReference type="InterPro" id="IPR032466">
    <property type="entry name" value="Metal_Hydrolase"/>
</dbReference>
<accession>A0A931CN45</accession>
<name>A0A931CN45_9MICC</name>
<dbReference type="GO" id="GO:0008448">
    <property type="term" value="F:N-acetylglucosamine-6-phosphate deacetylase activity"/>
    <property type="evidence" value="ECO:0007669"/>
    <property type="project" value="InterPro"/>
</dbReference>
<evidence type="ECO:0000313" key="9">
    <source>
        <dbReference type="EMBL" id="MBG0741288.1"/>
    </source>
</evidence>
<dbReference type="PIRSF" id="PIRSF038994">
    <property type="entry name" value="NagA"/>
    <property type="match status" value="1"/>
</dbReference>
<dbReference type="InterPro" id="IPR003764">
    <property type="entry name" value="GlcNAc_6-P_deAcase"/>
</dbReference>
<dbReference type="EMBL" id="JADNYM010000027">
    <property type="protein sequence ID" value="MBG0741288.1"/>
    <property type="molecule type" value="Genomic_DNA"/>
</dbReference>
<evidence type="ECO:0000256" key="1">
    <source>
        <dbReference type="ARBA" id="ARBA00010716"/>
    </source>
</evidence>
<feature type="binding site" evidence="6">
    <location>
        <position position="296"/>
    </location>
    <ligand>
        <name>substrate</name>
    </ligand>
</feature>
<dbReference type="GO" id="GO:0046872">
    <property type="term" value="F:metal ion binding"/>
    <property type="evidence" value="ECO:0007669"/>
    <property type="project" value="UniProtKB-KW"/>
</dbReference>
<keyword evidence="10" id="KW-1185">Reference proteome</keyword>
<evidence type="ECO:0000259" key="8">
    <source>
        <dbReference type="Pfam" id="PF01979"/>
    </source>
</evidence>
<dbReference type="Gene3D" id="3.20.20.140">
    <property type="entry name" value="Metal-dependent hydrolases"/>
    <property type="match status" value="1"/>
</dbReference>
<dbReference type="SUPFAM" id="SSF51556">
    <property type="entry name" value="Metallo-dependent hydrolases"/>
    <property type="match status" value="1"/>
</dbReference>
<dbReference type="SUPFAM" id="SSF51338">
    <property type="entry name" value="Composite domain of metallo-dependent hydrolases"/>
    <property type="match status" value="1"/>
</dbReference>
<evidence type="ECO:0000256" key="2">
    <source>
        <dbReference type="ARBA" id="ARBA00022723"/>
    </source>
</evidence>
<sequence>MTSIASPEPDKTSTDRKLITGTLVNDGTVIDDGLLAVEGARITYAGAASGFDSSGFSVGPPGAAHSVGSVDVERLELPAGSFILPGLVDIHNHGGNGGDFPGGEEASARRAVDFLHRSGTTTLLASMVTASREDLLAGIGVYVGMTREGLLAGIHLEGPFLSHARCGAQNPKWLREPDLGLMAELIEAGRGQIVTMTYAPELPGAAGLVDLMTAHGITPSLGHTDCDTATAAASLAQARDGLSSSGFAKTGGRPTVTHLFNGMPPMHHRSPGPVAACLPAAKAGHAAVELVADDTHLDPRTVRMVFDLVGAGNVLLVTDSMAAAGLSDGRYMLGPSPVTVTDGVATLDATGSIAGGTATLLDVVRRTCAAGIPLQDAVLAATAVPAAVLGLSSEVGGLRRGLRADAVIVDGGLRLTSVLRQGSWLRAWESAAS</sequence>
<dbReference type="PANTHER" id="PTHR11113">
    <property type="entry name" value="N-ACETYLGLUCOSAMINE-6-PHOSPHATE DEACETYLASE"/>
    <property type="match status" value="1"/>
</dbReference>
<dbReference type="GO" id="GO:0006046">
    <property type="term" value="P:N-acetylglucosamine catabolic process"/>
    <property type="evidence" value="ECO:0007669"/>
    <property type="project" value="TreeGrafter"/>
</dbReference>
<dbReference type="Pfam" id="PF01979">
    <property type="entry name" value="Amidohydro_1"/>
    <property type="match status" value="1"/>
</dbReference>
<evidence type="ECO:0000313" key="10">
    <source>
        <dbReference type="Proteomes" id="UP000655366"/>
    </source>
</evidence>
<reference evidence="9 10" key="1">
    <citation type="submission" date="2020-11" db="EMBL/GenBank/DDBJ databases">
        <title>Arthrobacter antarcticus sp. nov., isolated from Antarctic Soil.</title>
        <authorList>
            <person name="Li J."/>
        </authorList>
    </citation>
    <scope>NUCLEOTIDE SEQUENCE [LARGE SCALE GENOMIC DNA]</scope>
    <source>
        <strain evidence="9 10">Z1-20</strain>
    </source>
</reference>
<dbReference type="AlphaFoldDB" id="A0A931CN45"/>
<dbReference type="Gene3D" id="2.30.40.10">
    <property type="entry name" value="Urease, subunit C, domain 1"/>
    <property type="match status" value="1"/>
</dbReference>
<feature type="binding site" evidence="7">
    <location>
        <position position="258"/>
    </location>
    <ligand>
        <name>Zn(2+)</name>
        <dbReference type="ChEBI" id="CHEBI:29105"/>
    </ligand>
</feature>
<dbReference type="PANTHER" id="PTHR11113:SF14">
    <property type="entry name" value="N-ACETYLGLUCOSAMINE-6-PHOSPHATE DEACETYLASE"/>
    <property type="match status" value="1"/>
</dbReference>
<gene>
    <name evidence="9" type="ORF">IV500_18135</name>
</gene>
<organism evidence="9 10">
    <name type="scientific">Arthrobacter terrae</name>
    <dbReference type="NCBI Taxonomy" id="2935737"/>
    <lineage>
        <taxon>Bacteria</taxon>
        <taxon>Bacillati</taxon>
        <taxon>Actinomycetota</taxon>
        <taxon>Actinomycetes</taxon>
        <taxon>Micrococcales</taxon>
        <taxon>Micrococcaceae</taxon>
        <taxon>Arthrobacter</taxon>
    </lineage>
</organism>
<feature type="binding site" evidence="7">
    <location>
        <position position="157"/>
    </location>
    <ligand>
        <name>Zn(2+)</name>
        <dbReference type="ChEBI" id="CHEBI:29105"/>
    </ligand>
</feature>
<feature type="binding site" evidence="7">
    <location>
        <position position="223"/>
    </location>
    <ligand>
        <name>Zn(2+)</name>
        <dbReference type="ChEBI" id="CHEBI:29105"/>
    </ligand>
</feature>
<evidence type="ECO:0000256" key="6">
    <source>
        <dbReference type="PIRSR" id="PIRSR038994-2"/>
    </source>
</evidence>
<feature type="domain" description="Amidohydrolase-related" evidence="8">
    <location>
        <begin position="82"/>
        <end position="411"/>
    </location>
</feature>
<evidence type="ECO:0000256" key="7">
    <source>
        <dbReference type="PIRSR" id="PIRSR038994-3"/>
    </source>
</evidence>
<comment type="caution">
    <text evidence="9">The sequence shown here is derived from an EMBL/GenBank/DDBJ whole genome shotgun (WGS) entry which is preliminary data.</text>
</comment>
<feature type="binding site" evidence="6">
    <location>
        <begin position="353"/>
        <end position="355"/>
    </location>
    <ligand>
        <name>substrate</name>
    </ligand>
</feature>
<proteinExistence type="inferred from homology"/>
<comment type="similarity">
    <text evidence="1">Belongs to the metallo-dependent hydrolases superfamily. NagA family.</text>
</comment>
<keyword evidence="4" id="KW-0119">Carbohydrate metabolism</keyword>
<feature type="binding site" evidence="6">
    <location>
        <position position="269"/>
    </location>
    <ligand>
        <name>substrate</name>
    </ligand>
</feature>